<feature type="region of interest" description="Disordered" evidence="4">
    <location>
        <begin position="1"/>
        <end position="211"/>
    </location>
</feature>
<dbReference type="InterPro" id="IPR009003">
    <property type="entry name" value="Peptidase_S1_PA"/>
</dbReference>
<dbReference type="GO" id="GO:0004252">
    <property type="term" value="F:serine-type endopeptidase activity"/>
    <property type="evidence" value="ECO:0007669"/>
    <property type="project" value="InterPro"/>
</dbReference>
<keyword evidence="6" id="KW-1185">Reference proteome</keyword>
<evidence type="ECO:0000313" key="6">
    <source>
        <dbReference type="Proteomes" id="UP000263928"/>
    </source>
</evidence>
<proteinExistence type="inferred from homology"/>
<dbReference type="PANTHER" id="PTHR43343">
    <property type="entry name" value="PEPTIDASE S12"/>
    <property type="match status" value="1"/>
</dbReference>
<dbReference type="InterPro" id="IPR001478">
    <property type="entry name" value="PDZ"/>
</dbReference>
<evidence type="ECO:0000256" key="2">
    <source>
        <dbReference type="ARBA" id="ARBA00022670"/>
    </source>
</evidence>
<dbReference type="Gene3D" id="2.30.42.10">
    <property type="match status" value="1"/>
</dbReference>
<sequence>MSENDGHDIPWPGAQPSGTNEPAQHGPARDTGRPADSREPLPDDDATRSLARDETMAFAPDDQQTMAFGTGTGQAGPHSGPADQSAGPGEPEKTLLDVTGQGAQAPNQWPQPDQSSMWTGQAAGATPSAQQGPSQPGWVAGPSHPQGQGGPYPYQNQNGYQPYPGQQQPYQGQGGYPYQEQPGYQQYLGQGGYQQPQPGQPQPGYGQSWSDPRAENIAAHTSWDANGQFIPYQQPNPEAQGFYNQLGQWVPYQQPQKPRSRSKRAAGIVAAVVLGLSALALGVNEMNNALNPSPTTPTYPPSSVPFPTPSTDVPSASTSEQTPASDAQSRGVVLIESQLSNTTSAGTGMVLSSDGHVLTNYHVVQSSTAIYVKVASTGATFEATMIGHDATNDVALLKLNGASGLETVKIDKDAVSVGDDVTAVGNSNGQGFLSGADGKITNTSTTVTVNSELADSGEETLVDVYETSSQAVPGDSGGPLYDDEGEVTGMTTAGEQENGNGTAATTLRSWAIPIAHAMEIVDQIEAGDESGTVSIGPKAYLGVSVEEATGGLMIISVVDDGPAAQAGLEVGDKILSVNGTPVTTQSALSSALKDLEPGDKATVKVTTLAGEEKTVEVTLGESPVN</sequence>
<dbReference type="InterPro" id="IPR036034">
    <property type="entry name" value="PDZ_sf"/>
</dbReference>
<dbReference type="InterPro" id="IPR001940">
    <property type="entry name" value="Peptidase_S1C"/>
</dbReference>
<feature type="region of interest" description="Disordered" evidence="4">
    <location>
        <begin position="292"/>
        <end position="330"/>
    </location>
</feature>
<comment type="similarity">
    <text evidence="1">Belongs to the peptidase S1C family.</text>
</comment>
<evidence type="ECO:0000313" key="5">
    <source>
        <dbReference type="EMBL" id="SYZ33711.1"/>
    </source>
</evidence>
<gene>
    <name evidence="5" type="ORF">PROPAUS_1631</name>
</gene>
<dbReference type="AlphaFoldDB" id="A0A383S7L7"/>
<dbReference type="GO" id="GO:0006508">
    <property type="term" value="P:proteolysis"/>
    <property type="evidence" value="ECO:0007669"/>
    <property type="project" value="UniProtKB-KW"/>
</dbReference>
<name>A0A383S7L7_9ACTN</name>
<dbReference type="PRINTS" id="PR00834">
    <property type="entry name" value="PROTEASES2C"/>
</dbReference>
<feature type="compositionally biased region" description="Pro residues" evidence="4">
    <location>
        <begin position="294"/>
        <end position="308"/>
    </location>
</feature>
<feature type="compositionally biased region" description="Basic and acidic residues" evidence="4">
    <location>
        <begin position="27"/>
        <end position="55"/>
    </location>
</feature>
<dbReference type="EMBL" id="UNQJ01000011">
    <property type="protein sequence ID" value="SYZ33711.1"/>
    <property type="molecule type" value="Genomic_DNA"/>
</dbReference>
<dbReference type="SMART" id="SM00228">
    <property type="entry name" value="PDZ"/>
    <property type="match status" value="1"/>
</dbReference>
<feature type="compositionally biased region" description="Low complexity" evidence="4">
    <location>
        <begin position="151"/>
        <end position="207"/>
    </location>
</feature>
<reference evidence="6" key="1">
    <citation type="submission" date="2018-08" db="EMBL/GenBank/DDBJ databases">
        <authorList>
            <person name="Hornung B."/>
        </authorList>
    </citation>
    <scope>NUCLEOTIDE SEQUENCE [LARGE SCALE GENOMIC DNA]</scope>
</reference>
<protein>
    <submittedName>
        <fullName evidence="5">Peptidase S1C</fullName>
    </submittedName>
</protein>
<dbReference type="SUPFAM" id="SSF50156">
    <property type="entry name" value="PDZ domain-like"/>
    <property type="match status" value="1"/>
</dbReference>
<dbReference type="RefSeq" id="WP_126464303.1">
    <property type="nucleotide sequence ID" value="NZ_LR134442.1"/>
</dbReference>
<keyword evidence="3" id="KW-0378">Hydrolase</keyword>
<evidence type="ECO:0000256" key="1">
    <source>
        <dbReference type="ARBA" id="ARBA00010541"/>
    </source>
</evidence>
<dbReference type="InterPro" id="IPR051201">
    <property type="entry name" value="Chloro_Bact_Ser_Proteases"/>
</dbReference>
<dbReference type="Pfam" id="PF13180">
    <property type="entry name" value="PDZ_2"/>
    <property type="match status" value="1"/>
</dbReference>
<organism evidence="5 6">
    <name type="scientific">Propionibacterium australiense</name>
    <dbReference type="NCBI Taxonomy" id="119981"/>
    <lineage>
        <taxon>Bacteria</taxon>
        <taxon>Bacillati</taxon>
        <taxon>Actinomycetota</taxon>
        <taxon>Actinomycetes</taxon>
        <taxon>Propionibacteriales</taxon>
        <taxon>Propionibacteriaceae</taxon>
        <taxon>Propionibacterium</taxon>
    </lineage>
</organism>
<dbReference type="SUPFAM" id="SSF50494">
    <property type="entry name" value="Trypsin-like serine proteases"/>
    <property type="match status" value="1"/>
</dbReference>
<dbReference type="InterPro" id="IPR043504">
    <property type="entry name" value="Peptidase_S1_PA_chymotrypsin"/>
</dbReference>
<evidence type="ECO:0000256" key="3">
    <source>
        <dbReference type="ARBA" id="ARBA00022801"/>
    </source>
</evidence>
<dbReference type="Gene3D" id="2.40.10.10">
    <property type="entry name" value="Trypsin-like serine proteases"/>
    <property type="match status" value="2"/>
</dbReference>
<accession>A0A383S7L7</accession>
<keyword evidence="2" id="KW-0645">Protease</keyword>
<dbReference type="PANTHER" id="PTHR43343:SF3">
    <property type="entry name" value="PROTEASE DO-LIKE 8, CHLOROPLASTIC"/>
    <property type="match status" value="1"/>
</dbReference>
<dbReference type="Pfam" id="PF13365">
    <property type="entry name" value="Trypsin_2"/>
    <property type="match status" value="1"/>
</dbReference>
<dbReference type="Proteomes" id="UP000263928">
    <property type="component" value="Unassembled WGS sequence"/>
</dbReference>
<evidence type="ECO:0000256" key="4">
    <source>
        <dbReference type="SAM" id="MobiDB-lite"/>
    </source>
</evidence>
<feature type="compositionally biased region" description="Polar residues" evidence="4">
    <location>
        <begin position="101"/>
        <end position="119"/>
    </location>
</feature>
<feature type="compositionally biased region" description="Polar residues" evidence="4">
    <location>
        <begin position="316"/>
        <end position="328"/>
    </location>
</feature>
<dbReference type="PROSITE" id="PS50106">
    <property type="entry name" value="PDZ"/>
    <property type="match status" value="1"/>
</dbReference>